<sequence>MIKMTMFLKRLPSLTRSEFVEHHIHTHGPLFRSIPEAERHVLRYIQTHPISAPEGTVETADFDGTAEIWFDSPEGMQAVLGSDTYKSSVFPDETTFLDHANTLIQVGEQVEIIA</sequence>
<evidence type="ECO:0000259" key="1">
    <source>
        <dbReference type="Pfam" id="PF07110"/>
    </source>
</evidence>
<dbReference type="RefSeq" id="WP_349295078.1">
    <property type="nucleotide sequence ID" value="NZ_JAYWLC010000013.1"/>
</dbReference>
<gene>
    <name evidence="2" type="ORF">VSX56_14245</name>
</gene>
<feature type="domain" description="EthD" evidence="1">
    <location>
        <begin position="12"/>
        <end position="99"/>
    </location>
</feature>
<dbReference type="SUPFAM" id="SSF54909">
    <property type="entry name" value="Dimeric alpha+beta barrel"/>
    <property type="match status" value="1"/>
</dbReference>
<comment type="caution">
    <text evidence="2">The sequence shown here is derived from an EMBL/GenBank/DDBJ whole genome shotgun (WGS) entry which is preliminary data.</text>
</comment>
<dbReference type="EMBL" id="JAYWLC010000013">
    <property type="protein sequence ID" value="MER5172935.1"/>
    <property type="molecule type" value="Genomic_DNA"/>
</dbReference>
<protein>
    <submittedName>
        <fullName evidence="2">EthD domain-containing protein</fullName>
    </submittedName>
</protein>
<dbReference type="Proteomes" id="UP001438953">
    <property type="component" value="Unassembled WGS sequence"/>
</dbReference>
<proteinExistence type="predicted"/>
<dbReference type="InterPro" id="IPR011008">
    <property type="entry name" value="Dimeric_a/b-barrel"/>
</dbReference>
<evidence type="ECO:0000313" key="3">
    <source>
        <dbReference type="Proteomes" id="UP001438953"/>
    </source>
</evidence>
<evidence type="ECO:0000313" key="2">
    <source>
        <dbReference type="EMBL" id="MER5172935.1"/>
    </source>
</evidence>
<dbReference type="Gene3D" id="3.30.70.100">
    <property type="match status" value="1"/>
</dbReference>
<name>A0ABV1SJ74_9RHOB</name>
<dbReference type="NCBIfam" id="TIGR02118">
    <property type="entry name" value="EthD family reductase"/>
    <property type="match status" value="1"/>
</dbReference>
<dbReference type="InterPro" id="IPR009799">
    <property type="entry name" value="EthD_dom"/>
</dbReference>
<organism evidence="2 3">
    <name type="scientific">Thioclava kandeliae</name>
    <dbReference type="NCBI Taxonomy" id="3070818"/>
    <lineage>
        <taxon>Bacteria</taxon>
        <taxon>Pseudomonadati</taxon>
        <taxon>Pseudomonadota</taxon>
        <taxon>Alphaproteobacteria</taxon>
        <taxon>Rhodobacterales</taxon>
        <taxon>Paracoccaceae</taxon>
        <taxon>Thioclava</taxon>
    </lineage>
</organism>
<accession>A0ABV1SJ74</accession>
<keyword evidence="3" id="KW-1185">Reference proteome</keyword>
<dbReference type="Pfam" id="PF07110">
    <property type="entry name" value="EthD"/>
    <property type="match status" value="1"/>
</dbReference>
<reference evidence="2 3" key="1">
    <citation type="submission" date="2024-06" db="EMBL/GenBank/DDBJ databases">
        <title>Thioclava kandeliae sp. nov. from a rhizosphere soil sample of Kandelia candel in a mangrove.</title>
        <authorList>
            <person name="Mu T."/>
        </authorList>
    </citation>
    <scope>NUCLEOTIDE SEQUENCE [LARGE SCALE GENOMIC DNA]</scope>
    <source>
        <strain evidence="2 3">CPCC 100088</strain>
    </source>
</reference>